<proteinExistence type="predicted"/>
<name>A0ABW4XPH1_9GAMM</name>
<protein>
    <recommendedName>
        <fullName evidence="3">STAS domain-containing protein</fullName>
    </recommendedName>
</protein>
<gene>
    <name evidence="1" type="ORF">ACFSJ3_13585</name>
</gene>
<comment type="caution">
    <text evidence="1">The sequence shown here is derived from an EMBL/GenBank/DDBJ whole genome shotgun (WGS) entry which is preliminary data.</text>
</comment>
<dbReference type="RefSeq" id="WP_345339668.1">
    <property type="nucleotide sequence ID" value="NZ_BAABLI010000011.1"/>
</dbReference>
<sequence>MKAHGYTNIYHQGQVLWIRVQGGINLEFSEQYRDSVISAATEVSKEPWIRVTDIREWQLGGPEIIPALNQLMRWCEEHNMAHSINLVSMENLQVHMLDQMMQGVSRHSERHVLKTLDDTLDLLQHLSHPVDSTPLLTALYPELNTGN</sequence>
<keyword evidence="2" id="KW-1185">Reference proteome</keyword>
<dbReference type="EMBL" id="JBHUHT010000014">
    <property type="protein sequence ID" value="MFD2097023.1"/>
    <property type="molecule type" value="Genomic_DNA"/>
</dbReference>
<organism evidence="1 2">
    <name type="scientific">Corallincola platygyrae</name>
    <dbReference type="NCBI Taxonomy" id="1193278"/>
    <lineage>
        <taxon>Bacteria</taxon>
        <taxon>Pseudomonadati</taxon>
        <taxon>Pseudomonadota</taxon>
        <taxon>Gammaproteobacteria</taxon>
        <taxon>Alteromonadales</taxon>
        <taxon>Psychromonadaceae</taxon>
        <taxon>Corallincola</taxon>
    </lineage>
</organism>
<dbReference type="Proteomes" id="UP001597380">
    <property type="component" value="Unassembled WGS sequence"/>
</dbReference>
<reference evidence="2" key="1">
    <citation type="journal article" date="2019" name="Int. J. Syst. Evol. Microbiol.">
        <title>The Global Catalogue of Microorganisms (GCM) 10K type strain sequencing project: providing services to taxonomists for standard genome sequencing and annotation.</title>
        <authorList>
            <consortium name="The Broad Institute Genomics Platform"/>
            <consortium name="The Broad Institute Genome Sequencing Center for Infectious Disease"/>
            <person name="Wu L."/>
            <person name="Ma J."/>
        </authorList>
    </citation>
    <scope>NUCLEOTIDE SEQUENCE [LARGE SCALE GENOMIC DNA]</scope>
    <source>
        <strain evidence="2">CGMCC 1.10992</strain>
    </source>
</reference>
<evidence type="ECO:0000313" key="2">
    <source>
        <dbReference type="Proteomes" id="UP001597380"/>
    </source>
</evidence>
<evidence type="ECO:0008006" key="3">
    <source>
        <dbReference type="Google" id="ProtNLM"/>
    </source>
</evidence>
<evidence type="ECO:0000313" key="1">
    <source>
        <dbReference type="EMBL" id="MFD2097023.1"/>
    </source>
</evidence>
<accession>A0ABW4XPH1</accession>